<dbReference type="AlphaFoldDB" id="A0AAW1N1I7"/>
<comment type="caution">
    <text evidence="2">The sequence shown here is derived from an EMBL/GenBank/DDBJ whole genome shotgun (WGS) entry which is preliminary data.</text>
</comment>
<protein>
    <submittedName>
        <fullName evidence="2">Uncharacterized protein</fullName>
    </submittedName>
</protein>
<feature type="compositionally biased region" description="Polar residues" evidence="1">
    <location>
        <begin position="27"/>
        <end position="39"/>
    </location>
</feature>
<dbReference type="EMBL" id="JASPKY010000020">
    <property type="protein sequence ID" value="KAK9752442.1"/>
    <property type="molecule type" value="Genomic_DNA"/>
</dbReference>
<keyword evidence="3" id="KW-1185">Reference proteome</keyword>
<proteinExistence type="predicted"/>
<evidence type="ECO:0000256" key="1">
    <source>
        <dbReference type="SAM" id="MobiDB-lite"/>
    </source>
</evidence>
<reference evidence="2 3" key="1">
    <citation type="journal article" date="2024" name="BMC Genomics">
        <title>De novo assembly and annotation of Popillia japonica's genome with initial clues to its potential as an invasive pest.</title>
        <authorList>
            <person name="Cucini C."/>
            <person name="Boschi S."/>
            <person name="Funari R."/>
            <person name="Cardaioli E."/>
            <person name="Iannotti N."/>
            <person name="Marturano G."/>
            <person name="Paoli F."/>
            <person name="Bruttini M."/>
            <person name="Carapelli A."/>
            <person name="Frati F."/>
            <person name="Nardi F."/>
        </authorList>
    </citation>
    <scope>NUCLEOTIDE SEQUENCE [LARGE SCALE GENOMIC DNA]</scope>
    <source>
        <strain evidence="2">DMR45628</strain>
    </source>
</reference>
<feature type="region of interest" description="Disordered" evidence="1">
    <location>
        <begin position="17"/>
        <end position="39"/>
    </location>
</feature>
<accession>A0AAW1N1I7</accession>
<organism evidence="2 3">
    <name type="scientific">Popillia japonica</name>
    <name type="common">Japanese beetle</name>
    <dbReference type="NCBI Taxonomy" id="7064"/>
    <lineage>
        <taxon>Eukaryota</taxon>
        <taxon>Metazoa</taxon>
        <taxon>Ecdysozoa</taxon>
        <taxon>Arthropoda</taxon>
        <taxon>Hexapoda</taxon>
        <taxon>Insecta</taxon>
        <taxon>Pterygota</taxon>
        <taxon>Neoptera</taxon>
        <taxon>Endopterygota</taxon>
        <taxon>Coleoptera</taxon>
        <taxon>Polyphaga</taxon>
        <taxon>Scarabaeiformia</taxon>
        <taxon>Scarabaeidae</taxon>
        <taxon>Rutelinae</taxon>
        <taxon>Popillia</taxon>
    </lineage>
</organism>
<gene>
    <name evidence="2" type="ORF">QE152_g4174</name>
</gene>
<dbReference type="Proteomes" id="UP001458880">
    <property type="component" value="Unassembled WGS sequence"/>
</dbReference>
<sequence length="78" mass="8504">MPGVLKLRYWNSKLAAPEEGGGAWSAHSDSTSPLTKNQGTLTELCSGESLPEVEIISLLEERIPRYKLRADTLTKFGG</sequence>
<evidence type="ECO:0000313" key="3">
    <source>
        <dbReference type="Proteomes" id="UP001458880"/>
    </source>
</evidence>
<evidence type="ECO:0000313" key="2">
    <source>
        <dbReference type="EMBL" id="KAK9752442.1"/>
    </source>
</evidence>
<name>A0AAW1N1I7_POPJA</name>